<dbReference type="EMBL" id="JH711798">
    <property type="protein sequence ID" value="EIW51711.1"/>
    <property type="molecule type" value="Genomic_DNA"/>
</dbReference>
<dbReference type="Pfam" id="PF20151">
    <property type="entry name" value="DUF6533"/>
    <property type="match status" value="1"/>
</dbReference>
<dbReference type="AlphaFoldDB" id="R7S709"/>
<feature type="domain" description="DUF6533" evidence="2">
    <location>
        <begin position="10"/>
        <end position="49"/>
    </location>
</feature>
<keyword evidence="1" id="KW-1133">Transmembrane helix</keyword>
<evidence type="ECO:0000259" key="2">
    <source>
        <dbReference type="Pfam" id="PF20151"/>
    </source>
</evidence>
<keyword evidence="1" id="KW-0472">Membrane</keyword>
<dbReference type="KEGG" id="tvs:TRAVEDRAFT_136581"/>
<name>R7S709_TRAVS</name>
<proteinExistence type="predicted"/>
<keyword evidence="4" id="KW-1185">Reference proteome</keyword>
<keyword evidence="1" id="KW-0812">Transmembrane</keyword>
<evidence type="ECO:0000256" key="1">
    <source>
        <dbReference type="SAM" id="Phobius"/>
    </source>
</evidence>
<protein>
    <recommendedName>
        <fullName evidence="2">DUF6533 domain-containing protein</fullName>
    </recommendedName>
</protein>
<sequence length="78" mass="9083">WSRDGLINPAVIFLFEYLITIDCEVRLAWSRKLSWARLIFLLNRYIALFLYFLSLIPLLPTGNLFVSSTLSLLYPSLT</sequence>
<evidence type="ECO:0000313" key="3">
    <source>
        <dbReference type="EMBL" id="EIW51711.1"/>
    </source>
</evidence>
<feature type="transmembrane region" description="Helical" evidence="1">
    <location>
        <begin position="45"/>
        <end position="66"/>
    </location>
</feature>
<reference evidence="4" key="1">
    <citation type="journal article" date="2012" name="Science">
        <title>The Paleozoic origin of enzymatic lignin decomposition reconstructed from 31 fungal genomes.</title>
        <authorList>
            <person name="Floudas D."/>
            <person name="Binder M."/>
            <person name="Riley R."/>
            <person name="Barry K."/>
            <person name="Blanchette R.A."/>
            <person name="Henrissat B."/>
            <person name="Martinez A.T."/>
            <person name="Otillar R."/>
            <person name="Spatafora J.W."/>
            <person name="Yadav J.S."/>
            <person name="Aerts A."/>
            <person name="Benoit I."/>
            <person name="Boyd A."/>
            <person name="Carlson A."/>
            <person name="Copeland A."/>
            <person name="Coutinho P.M."/>
            <person name="de Vries R.P."/>
            <person name="Ferreira P."/>
            <person name="Findley K."/>
            <person name="Foster B."/>
            <person name="Gaskell J."/>
            <person name="Glotzer D."/>
            <person name="Gorecki P."/>
            <person name="Heitman J."/>
            <person name="Hesse C."/>
            <person name="Hori C."/>
            <person name="Igarashi K."/>
            <person name="Jurgens J.A."/>
            <person name="Kallen N."/>
            <person name="Kersten P."/>
            <person name="Kohler A."/>
            <person name="Kuees U."/>
            <person name="Kumar T.K.A."/>
            <person name="Kuo A."/>
            <person name="LaButti K."/>
            <person name="Larrondo L.F."/>
            <person name="Lindquist E."/>
            <person name="Ling A."/>
            <person name="Lombard V."/>
            <person name="Lucas S."/>
            <person name="Lundell T."/>
            <person name="Martin R."/>
            <person name="McLaughlin D.J."/>
            <person name="Morgenstern I."/>
            <person name="Morin E."/>
            <person name="Murat C."/>
            <person name="Nagy L.G."/>
            <person name="Nolan M."/>
            <person name="Ohm R.A."/>
            <person name="Patyshakuliyeva A."/>
            <person name="Rokas A."/>
            <person name="Ruiz-Duenas F.J."/>
            <person name="Sabat G."/>
            <person name="Salamov A."/>
            <person name="Samejima M."/>
            <person name="Schmutz J."/>
            <person name="Slot J.C."/>
            <person name="St John F."/>
            <person name="Stenlid J."/>
            <person name="Sun H."/>
            <person name="Sun S."/>
            <person name="Syed K."/>
            <person name="Tsang A."/>
            <person name="Wiebenga A."/>
            <person name="Young D."/>
            <person name="Pisabarro A."/>
            <person name="Eastwood D.C."/>
            <person name="Martin F."/>
            <person name="Cullen D."/>
            <person name="Grigoriev I.V."/>
            <person name="Hibbett D.S."/>
        </authorList>
    </citation>
    <scope>NUCLEOTIDE SEQUENCE [LARGE SCALE GENOMIC DNA]</scope>
    <source>
        <strain evidence="4">FP-101664</strain>
    </source>
</reference>
<dbReference type="Proteomes" id="UP000054317">
    <property type="component" value="Unassembled WGS sequence"/>
</dbReference>
<dbReference type="GeneID" id="19408915"/>
<organism evidence="3 4">
    <name type="scientific">Trametes versicolor (strain FP-101664)</name>
    <name type="common">White-rot fungus</name>
    <name type="synonym">Coriolus versicolor</name>
    <dbReference type="NCBI Taxonomy" id="717944"/>
    <lineage>
        <taxon>Eukaryota</taxon>
        <taxon>Fungi</taxon>
        <taxon>Dikarya</taxon>
        <taxon>Basidiomycota</taxon>
        <taxon>Agaricomycotina</taxon>
        <taxon>Agaricomycetes</taxon>
        <taxon>Polyporales</taxon>
        <taxon>Polyporaceae</taxon>
        <taxon>Trametes</taxon>
    </lineage>
</organism>
<dbReference type="InterPro" id="IPR045340">
    <property type="entry name" value="DUF6533"/>
</dbReference>
<dbReference type="OrthoDB" id="3349377at2759"/>
<feature type="transmembrane region" description="Helical" evidence="1">
    <location>
        <begin position="6"/>
        <end position="25"/>
    </location>
</feature>
<feature type="non-terminal residue" evidence="3">
    <location>
        <position position="1"/>
    </location>
</feature>
<dbReference type="RefSeq" id="XP_008045271.1">
    <property type="nucleotide sequence ID" value="XM_008047080.1"/>
</dbReference>
<accession>R7S709</accession>
<gene>
    <name evidence="3" type="ORF">TRAVEDRAFT_136581</name>
</gene>
<evidence type="ECO:0000313" key="4">
    <source>
        <dbReference type="Proteomes" id="UP000054317"/>
    </source>
</evidence>